<dbReference type="InterPro" id="IPR018060">
    <property type="entry name" value="HTH_AraC"/>
</dbReference>
<sequence length="271" mass="32533">MLKLNYINRHENPTYHVELHTHDMWEIIYYTEGTGIAEINNRKVAFEPHDIFVIPPGIPHRDYSNVGFKSYYYTFSDFEFKPISYFKFRDSDNLDFLHILEQIYREYQMKRNNWRNIVNSLYEVLFHYIVSFAQSPAQNKYVAHALQEIGDNVANPKFSIDQLIDEIPLNTDYFRKLFLHHTGRTPLQYLTFKRISYAQQLLISKKVSKLSIKEIAWKCGYEDYYYFSRVFKKEVGVSPREWLAQWNRDSNLPEHRPKQPYLQSSNKTIAN</sequence>
<name>A0ABR7IS02_9CLOT</name>
<keyword evidence="6" id="KW-1185">Reference proteome</keyword>
<dbReference type="PANTHER" id="PTHR43280">
    <property type="entry name" value="ARAC-FAMILY TRANSCRIPTIONAL REGULATOR"/>
    <property type="match status" value="1"/>
</dbReference>
<evidence type="ECO:0000256" key="1">
    <source>
        <dbReference type="ARBA" id="ARBA00023015"/>
    </source>
</evidence>
<evidence type="ECO:0000313" key="6">
    <source>
        <dbReference type="Proteomes" id="UP000649151"/>
    </source>
</evidence>
<feature type="domain" description="HTH araC/xylS-type" evidence="4">
    <location>
        <begin position="143"/>
        <end position="245"/>
    </location>
</feature>
<dbReference type="PRINTS" id="PR00032">
    <property type="entry name" value="HTHARAC"/>
</dbReference>
<dbReference type="SUPFAM" id="SSF46689">
    <property type="entry name" value="Homeodomain-like"/>
    <property type="match status" value="1"/>
</dbReference>
<dbReference type="SUPFAM" id="SSF51215">
    <property type="entry name" value="Regulatory protein AraC"/>
    <property type="match status" value="1"/>
</dbReference>
<evidence type="ECO:0000259" key="4">
    <source>
        <dbReference type="PROSITE" id="PS01124"/>
    </source>
</evidence>
<dbReference type="PROSITE" id="PS01124">
    <property type="entry name" value="HTH_ARAC_FAMILY_2"/>
    <property type="match status" value="1"/>
</dbReference>
<keyword evidence="2" id="KW-0238">DNA-binding</keyword>
<dbReference type="InterPro" id="IPR014710">
    <property type="entry name" value="RmlC-like_jellyroll"/>
</dbReference>
<evidence type="ECO:0000256" key="3">
    <source>
        <dbReference type="ARBA" id="ARBA00023163"/>
    </source>
</evidence>
<dbReference type="SMART" id="SM00342">
    <property type="entry name" value="HTH_ARAC"/>
    <property type="match status" value="1"/>
</dbReference>
<dbReference type="Pfam" id="PF02311">
    <property type="entry name" value="AraC_binding"/>
    <property type="match status" value="1"/>
</dbReference>
<accession>A0ABR7IS02</accession>
<evidence type="ECO:0000256" key="2">
    <source>
        <dbReference type="ARBA" id="ARBA00023125"/>
    </source>
</evidence>
<dbReference type="EMBL" id="JACOQK010000001">
    <property type="protein sequence ID" value="MBC5787910.1"/>
    <property type="molecule type" value="Genomic_DNA"/>
</dbReference>
<proteinExistence type="predicted"/>
<keyword evidence="3" id="KW-0804">Transcription</keyword>
<dbReference type="Gene3D" id="2.60.120.10">
    <property type="entry name" value="Jelly Rolls"/>
    <property type="match status" value="1"/>
</dbReference>
<gene>
    <name evidence="5" type="ORF">H8Z77_07760</name>
</gene>
<dbReference type="PANTHER" id="PTHR43280:SF28">
    <property type="entry name" value="HTH-TYPE TRANSCRIPTIONAL ACTIVATOR RHAS"/>
    <property type="match status" value="1"/>
</dbReference>
<dbReference type="InterPro" id="IPR009057">
    <property type="entry name" value="Homeodomain-like_sf"/>
</dbReference>
<evidence type="ECO:0000313" key="5">
    <source>
        <dbReference type="EMBL" id="MBC5787910.1"/>
    </source>
</evidence>
<dbReference type="RefSeq" id="WP_069987364.1">
    <property type="nucleotide sequence ID" value="NZ_JACOQK010000001.1"/>
</dbReference>
<organism evidence="5 6">
    <name type="scientific">Clostridium facile</name>
    <dbReference type="NCBI Taxonomy" id="2763035"/>
    <lineage>
        <taxon>Bacteria</taxon>
        <taxon>Bacillati</taxon>
        <taxon>Bacillota</taxon>
        <taxon>Clostridia</taxon>
        <taxon>Eubacteriales</taxon>
        <taxon>Clostridiaceae</taxon>
        <taxon>Clostridium</taxon>
    </lineage>
</organism>
<reference evidence="5 6" key="1">
    <citation type="submission" date="2020-08" db="EMBL/GenBank/DDBJ databases">
        <title>Genome public.</title>
        <authorList>
            <person name="Liu C."/>
            <person name="Sun Q."/>
        </authorList>
    </citation>
    <scope>NUCLEOTIDE SEQUENCE [LARGE SCALE GENOMIC DNA]</scope>
    <source>
        <strain evidence="5 6">NSJ-27</strain>
    </source>
</reference>
<dbReference type="PROSITE" id="PS00041">
    <property type="entry name" value="HTH_ARAC_FAMILY_1"/>
    <property type="match status" value="1"/>
</dbReference>
<dbReference type="InterPro" id="IPR020449">
    <property type="entry name" value="Tscrpt_reg_AraC-type_HTH"/>
</dbReference>
<dbReference type="Proteomes" id="UP000649151">
    <property type="component" value="Unassembled WGS sequence"/>
</dbReference>
<dbReference type="InterPro" id="IPR037923">
    <property type="entry name" value="HTH-like"/>
</dbReference>
<comment type="caution">
    <text evidence="5">The sequence shown here is derived from an EMBL/GenBank/DDBJ whole genome shotgun (WGS) entry which is preliminary data.</text>
</comment>
<dbReference type="InterPro" id="IPR018062">
    <property type="entry name" value="HTH_AraC-typ_CS"/>
</dbReference>
<dbReference type="Pfam" id="PF12833">
    <property type="entry name" value="HTH_18"/>
    <property type="match status" value="1"/>
</dbReference>
<dbReference type="InterPro" id="IPR003313">
    <property type="entry name" value="AraC-bd"/>
</dbReference>
<keyword evidence="1" id="KW-0805">Transcription regulation</keyword>
<protein>
    <submittedName>
        <fullName evidence="5">Helix-turn-helix transcriptional regulator</fullName>
    </submittedName>
</protein>
<dbReference type="Gene3D" id="1.10.10.60">
    <property type="entry name" value="Homeodomain-like"/>
    <property type="match status" value="2"/>
</dbReference>